<gene>
    <name evidence="1" type="ORF">CDAR_72901</name>
</gene>
<dbReference type="Proteomes" id="UP001054837">
    <property type="component" value="Unassembled WGS sequence"/>
</dbReference>
<reference evidence="1 2" key="1">
    <citation type="submission" date="2021-06" db="EMBL/GenBank/DDBJ databases">
        <title>Caerostris darwini draft genome.</title>
        <authorList>
            <person name="Kono N."/>
            <person name="Arakawa K."/>
        </authorList>
    </citation>
    <scope>NUCLEOTIDE SEQUENCE [LARGE SCALE GENOMIC DNA]</scope>
</reference>
<dbReference type="AlphaFoldDB" id="A0AAV4VNE8"/>
<sequence>MVLALSKTCEIYQKGLDFDFEVLKVRRFIPRTDVDNLEVYNVHIFFYHRNFVVHAVVFFKEKNFLWHYKYQGAKFDNVLFVKKESFENFTTVPVHLNKDKSLVYDLPSNPAQFLYQVETAEFFQCQHVRKDKLAVQHPTLTGEQMRLRATIAIQELKAIFLSRFINFWLWSESLDDWFYTCDIFRTTYELSVAVSDLSIKDVNLVELWKGNKYLELVKTLHMGNKTAWKFILDCHGLRINIFVGYEEDDYIWFFDETAKENEPNRLIYTKLRICSSEVLKQRIYVPCLPEIFFNNTESLSDQFIETYMTH</sequence>
<evidence type="ECO:0000313" key="1">
    <source>
        <dbReference type="EMBL" id="GIY71887.1"/>
    </source>
</evidence>
<organism evidence="1 2">
    <name type="scientific">Caerostris darwini</name>
    <dbReference type="NCBI Taxonomy" id="1538125"/>
    <lineage>
        <taxon>Eukaryota</taxon>
        <taxon>Metazoa</taxon>
        <taxon>Ecdysozoa</taxon>
        <taxon>Arthropoda</taxon>
        <taxon>Chelicerata</taxon>
        <taxon>Arachnida</taxon>
        <taxon>Araneae</taxon>
        <taxon>Araneomorphae</taxon>
        <taxon>Entelegynae</taxon>
        <taxon>Araneoidea</taxon>
        <taxon>Araneidae</taxon>
        <taxon>Caerostris</taxon>
    </lineage>
</organism>
<keyword evidence="2" id="KW-1185">Reference proteome</keyword>
<accession>A0AAV4VNE8</accession>
<comment type="caution">
    <text evidence="1">The sequence shown here is derived from an EMBL/GenBank/DDBJ whole genome shotgun (WGS) entry which is preliminary data.</text>
</comment>
<dbReference type="EMBL" id="BPLQ01013406">
    <property type="protein sequence ID" value="GIY71887.1"/>
    <property type="molecule type" value="Genomic_DNA"/>
</dbReference>
<evidence type="ECO:0000313" key="2">
    <source>
        <dbReference type="Proteomes" id="UP001054837"/>
    </source>
</evidence>
<protein>
    <submittedName>
        <fullName evidence="1">Fukutin</fullName>
    </submittedName>
</protein>
<name>A0AAV4VNE8_9ARAC</name>
<proteinExistence type="predicted"/>